<organism evidence="1 2">
    <name type="scientific">Citrus x changshan-huyou</name>
    <dbReference type="NCBI Taxonomy" id="2935761"/>
    <lineage>
        <taxon>Eukaryota</taxon>
        <taxon>Viridiplantae</taxon>
        <taxon>Streptophyta</taxon>
        <taxon>Embryophyta</taxon>
        <taxon>Tracheophyta</taxon>
        <taxon>Spermatophyta</taxon>
        <taxon>Magnoliopsida</taxon>
        <taxon>eudicotyledons</taxon>
        <taxon>Gunneridae</taxon>
        <taxon>Pentapetalae</taxon>
        <taxon>rosids</taxon>
        <taxon>malvids</taxon>
        <taxon>Sapindales</taxon>
        <taxon>Rutaceae</taxon>
        <taxon>Aurantioideae</taxon>
        <taxon>Citrus</taxon>
    </lineage>
</organism>
<dbReference type="EMBL" id="JBCGBO010000002">
    <property type="protein sequence ID" value="KAK9223956.1"/>
    <property type="molecule type" value="Genomic_DNA"/>
</dbReference>
<reference evidence="1 2" key="1">
    <citation type="submission" date="2024-05" db="EMBL/GenBank/DDBJ databases">
        <title>Haplotype-resolved chromosome-level genome assembly of Huyou (Citrus changshanensis).</title>
        <authorList>
            <person name="Miao C."/>
            <person name="Chen W."/>
            <person name="Wu Y."/>
            <person name="Wang L."/>
            <person name="Zhao S."/>
            <person name="Grierson D."/>
            <person name="Xu C."/>
            <person name="Chen K."/>
        </authorList>
    </citation>
    <scope>NUCLEOTIDE SEQUENCE [LARGE SCALE GENOMIC DNA]</scope>
    <source>
        <strain evidence="1">01-14</strain>
        <tissue evidence="1">Leaf</tissue>
    </source>
</reference>
<gene>
    <name evidence="1" type="ORF">WN944_012405</name>
</gene>
<name>A0AAP0MXR3_9ROSI</name>
<dbReference type="PANTHER" id="PTHR34287:SF2">
    <property type="match status" value="1"/>
</dbReference>
<dbReference type="PANTHER" id="PTHR34287">
    <property type="entry name" value="OS06G0551500 PROTEIN-RELATED"/>
    <property type="match status" value="1"/>
</dbReference>
<evidence type="ECO:0000313" key="1">
    <source>
        <dbReference type="EMBL" id="KAK9223956.1"/>
    </source>
</evidence>
<proteinExistence type="predicted"/>
<accession>A0AAP0MXR3</accession>
<keyword evidence="2" id="KW-1185">Reference proteome</keyword>
<dbReference type="AlphaFoldDB" id="A0AAP0MXR3"/>
<sequence>MSNSEASSSSSPNSLVLAEFSPKKIQLVSKSVSDRLLQKFFDASEYDFDYEQSGLWSPPVRRSVFMSSPGRIFTQEQMLEKLRNVSTRTPKKNMRTAPLNISIPVDEQYRGNFLRTAWEAGNCSIERVKIQDPRSHDLGDMT</sequence>
<evidence type="ECO:0000313" key="2">
    <source>
        <dbReference type="Proteomes" id="UP001428341"/>
    </source>
</evidence>
<comment type="caution">
    <text evidence="1">The sequence shown here is derived from an EMBL/GenBank/DDBJ whole genome shotgun (WGS) entry which is preliminary data.</text>
</comment>
<protein>
    <submittedName>
        <fullName evidence="1">Uncharacterized protein</fullName>
    </submittedName>
</protein>
<dbReference type="Proteomes" id="UP001428341">
    <property type="component" value="Unassembled WGS sequence"/>
</dbReference>